<dbReference type="Gene3D" id="2.120.10.30">
    <property type="entry name" value="TolB, C-terminal domain"/>
    <property type="match status" value="1"/>
</dbReference>
<evidence type="ECO:0000259" key="2">
    <source>
        <dbReference type="Pfam" id="PF08450"/>
    </source>
</evidence>
<accession>A0ABW5MTG2</accession>
<dbReference type="Proteomes" id="UP001597526">
    <property type="component" value="Unassembled WGS sequence"/>
</dbReference>
<dbReference type="InterPro" id="IPR013658">
    <property type="entry name" value="SGL"/>
</dbReference>
<keyword evidence="1" id="KW-0378">Hydrolase</keyword>
<dbReference type="Pfam" id="PF08450">
    <property type="entry name" value="SGL"/>
    <property type="match status" value="1"/>
</dbReference>
<proteinExistence type="predicted"/>
<dbReference type="InterPro" id="IPR051262">
    <property type="entry name" value="SMP-30/CGR1_Lactonase"/>
</dbReference>
<feature type="domain" description="SMP-30/Gluconolactonase/LRE-like region" evidence="2">
    <location>
        <begin position="86"/>
        <end position="356"/>
    </location>
</feature>
<protein>
    <submittedName>
        <fullName evidence="3">SMP-30/gluconolactonase/LRE family protein</fullName>
    </submittedName>
</protein>
<dbReference type="EMBL" id="JBHULB010000007">
    <property type="protein sequence ID" value="MFD2586316.1"/>
    <property type="molecule type" value="Genomic_DNA"/>
</dbReference>
<dbReference type="InterPro" id="IPR011042">
    <property type="entry name" value="6-blade_b-propeller_TolB-like"/>
</dbReference>
<name>A0ABW5MTG2_9FLAO</name>
<reference evidence="4" key="1">
    <citation type="journal article" date="2019" name="Int. J. Syst. Evol. Microbiol.">
        <title>The Global Catalogue of Microorganisms (GCM) 10K type strain sequencing project: providing services to taxonomists for standard genome sequencing and annotation.</title>
        <authorList>
            <consortium name="The Broad Institute Genomics Platform"/>
            <consortium name="The Broad Institute Genome Sequencing Center for Infectious Disease"/>
            <person name="Wu L."/>
            <person name="Ma J."/>
        </authorList>
    </citation>
    <scope>NUCLEOTIDE SEQUENCE [LARGE SCALE GENOMIC DNA]</scope>
    <source>
        <strain evidence="4">KCTC 52368</strain>
    </source>
</reference>
<keyword evidence="4" id="KW-1185">Reference proteome</keyword>
<dbReference type="RefSeq" id="WP_377765896.1">
    <property type="nucleotide sequence ID" value="NZ_JBHULB010000007.1"/>
</dbReference>
<dbReference type="PANTHER" id="PTHR47572">
    <property type="entry name" value="LIPOPROTEIN-RELATED"/>
    <property type="match status" value="1"/>
</dbReference>
<dbReference type="PANTHER" id="PTHR47572:SF4">
    <property type="entry name" value="LACTONASE DRP35"/>
    <property type="match status" value="1"/>
</dbReference>
<dbReference type="PROSITE" id="PS51257">
    <property type="entry name" value="PROKAR_LIPOPROTEIN"/>
    <property type="match status" value="1"/>
</dbReference>
<sequence length="365" mass="40617">MKQFSGLLFFCSILLCSCKETQKQEVKTENDEGYSITELKTQRALWEPRSREEMESMFGVEIFDDEALGIISADTKINILASGFTWTEGPLWVNEGEFLLFSDIPNNKVYKLDKALDTLTYLHPTGMSGDDFTGAEPGSNGLLLSNKGELILMQHGNRAVGKMKAPIESPRADYEFLADNYKGLRLNSPNDGAFDAQGNLYFTDPPYGLPGLLEDSKKELDFQGVYCLLTTGELILLDKELKYPNGLCLSPDGKKLMVAVSNIEKPAYYSYDIESPGKVSNKKTFYTVGHMLVKEGYQGLPDGIKITKSGYVLATGPRGLLIFNMEGKLLARVYTGQLTANCALRTDEKMLFMTTHNYITAIDLK</sequence>
<evidence type="ECO:0000313" key="3">
    <source>
        <dbReference type="EMBL" id="MFD2586316.1"/>
    </source>
</evidence>
<gene>
    <name evidence="3" type="ORF">ACFSQJ_05215</name>
</gene>
<organism evidence="3 4">
    <name type="scientific">Croceitalea marina</name>
    <dbReference type="NCBI Taxonomy" id="1775166"/>
    <lineage>
        <taxon>Bacteria</taxon>
        <taxon>Pseudomonadati</taxon>
        <taxon>Bacteroidota</taxon>
        <taxon>Flavobacteriia</taxon>
        <taxon>Flavobacteriales</taxon>
        <taxon>Flavobacteriaceae</taxon>
        <taxon>Croceitalea</taxon>
    </lineage>
</organism>
<evidence type="ECO:0000313" key="4">
    <source>
        <dbReference type="Proteomes" id="UP001597526"/>
    </source>
</evidence>
<evidence type="ECO:0000256" key="1">
    <source>
        <dbReference type="ARBA" id="ARBA00022801"/>
    </source>
</evidence>
<dbReference type="SUPFAM" id="SSF63829">
    <property type="entry name" value="Calcium-dependent phosphotriesterase"/>
    <property type="match status" value="1"/>
</dbReference>
<comment type="caution">
    <text evidence="3">The sequence shown here is derived from an EMBL/GenBank/DDBJ whole genome shotgun (WGS) entry which is preliminary data.</text>
</comment>